<evidence type="ECO:0000313" key="1">
    <source>
        <dbReference type="EMBL" id="QHS85278.1"/>
    </source>
</evidence>
<protein>
    <submittedName>
        <fullName evidence="1">Uncharacterized protein</fullName>
    </submittedName>
</protein>
<proteinExistence type="predicted"/>
<reference evidence="1" key="1">
    <citation type="journal article" date="2020" name="Nature">
        <title>Giant virus diversity and host interactions through global metagenomics.</title>
        <authorList>
            <person name="Schulz F."/>
            <person name="Roux S."/>
            <person name="Paez-Espino D."/>
            <person name="Jungbluth S."/>
            <person name="Walsh D.A."/>
            <person name="Denef V.J."/>
            <person name="McMahon K.D."/>
            <person name="Konstantinidis K.T."/>
            <person name="Eloe-Fadrosh E.A."/>
            <person name="Kyrpides N.C."/>
            <person name="Woyke T."/>
        </authorList>
    </citation>
    <scope>NUCLEOTIDE SEQUENCE</scope>
    <source>
        <strain evidence="1">GVMAG-M-3300009182-78</strain>
    </source>
</reference>
<organism evidence="1">
    <name type="scientific">viral metagenome</name>
    <dbReference type="NCBI Taxonomy" id="1070528"/>
    <lineage>
        <taxon>unclassified sequences</taxon>
        <taxon>metagenomes</taxon>
        <taxon>organismal metagenomes</taxon>
    </lineage>
</organism>
<dbReference type="EMBL" id="MN739042">
    <property type="protein sequence ID" value="QHS85278.1"/>
    <property type="molecule type" value="Genomic_DNA"/>
</dbReference>
<dbReference type="AlphaFoldDB" id="A0A6C0B188"/>
<sequence>MLDEDLIDEIGEYLGFVMWSKRDKSKHYDFPNAREEETCIPGDQFVEGSIVIYNTIALLVYKNVGCFHTFKSLYTLNLSTIKPTKNSKNQTLLSQELLIKIKMSLK</sequence>
<accession>A0A6C0B188</accession>
<name>A0A6C0B188_9ZZZZ</name>